<dbReference type="STRING" id="454171.CP488_02877"/>
<evidence type="ECO:0000313" key="3">
    <source>
        <dbReference type="EMBL" id="CCW35038.1"/>
    </source>
</evidence>
<sequence>MQKSFQKWLIGGLAASGLVLCISSRAQTATQILNRVIQRYTALHSYEASYLMTEQVGQMGQLQLKMTLKSIPKERKVYVVTEPTGSGTGQLAMGAAFAQTESVSDGKDVYIYYKALNSYMKRSLQDTTTQFGGLGQFAGGIVDINQLKKLGAKLKLLPSSSFAGHPTYVILMTLHAPQPGVPPVSTKIYIDKATYKVLGSVSLVQAQGLAVTTTMKLLSEKLNPDLPESIFHFTPPPGAKEVQGMPGMTTVGPPQIGAPPQNTKP</sequence>
<dbReference type="KEGG" id="ccz:CCALI_01220"/>
<keyword evidence="2" id="KW-0732">Signal</keyword>
<reference evidence="4" key="1">
    <citation type="submission" date="2013-03" db="EMBL/GenBank/DDBJ databases">
        <title>Genome sequence of Chthonomonas calidirosea, the first sequenced genome from the Armatimonadetes phylum (formally candidate division OP10).</title>
        <authorList>
            <person name="Lee K.C.Y."/>
            <person name="Morgan X.C."/>
            <person name="Dunfield P.F."/>
            <person name="Tamas I."/>
            <person name="Houghton K.M."/>
            <person name="Vyssotski M."/>
            <person name="Ryan J.L.J."/>
            <person name="Lagutin K."/>
            <person name="McDonald I.R."/>
            <person name="Stott M.B."/>
        </authorList>
    </citation>
    <scope>NUCLEOTIDE SEQUENCE [LARGE SCALE GENOMIC DNA]</scope>
    <source>
        <strain evidence="4">DSM 23976 / ICMP 18418 / T49</strain>
    </source>
</reference>
<keyword evidence="4" id="KW-1185">Reference proteome</keyword>
<dbReference type="Gene3D" id="2.50.20.10">
    <property type="entry name" value="Lipoprotein localisation LolA/LolB/LppX"/>
    <property type="match status" value="1"/>
</dbReference>
<keyword evidence="3" id="KW-0449">Lipoprotein</keyword>
<protein>
    <submittedName>
        <fullName evidence="3">Outer membrane lipoprotein-sorting protein</fullName>
    </submittedName>
</protein>
<gene>
    <name evidence="3" type="ORF">CCALI_01220</name>
</gene>
<evidence type="ECO:0000256" key="1">
    <source>
        <dbReference type="SAM" id="MobiDB-lite"/>
    </source>
</evidence>
<evidence type="ECO:0000313" key="4">
    <source>
        <dbReference type="Proteomes" id="UP000014227"/>
    </source>
</evidence>
<dbReference type="HOGENOM" id="CLU_1048460_0_0_0"/>
<dbReference type="InterPro" id="IPR052944">
    <property type="entry name" value="Sporulation_related"/>
</dbReference>
<evidence type="ECO:0000256" key="2">
    <source>
        <dbReference type="SAM" id="SignalP"/>
    </source>
</evidence>
<dbReference type="InterPro" id="IPR029046">
    <property type="entry name" value="LolA/LolB/LppX"/>
</dbReference>
<dbReference type="PATRIC" id="fig|1303518.3.peg.1242"/>
<feature type="region of interest" description="Disordered" evidence="1">
    <location>
        <begin position="244"/>
        <end position="265"/>
    </location>
</feature>
<accession>S0EYM7</accession>
<dbReference type="InParanoid" id="S0EYM7"/>
<organism evidence="3 4">
    <name type="scientific">Chthonomonas calidirosea (strain DSM 23976 / ICMP 18418 / T49)</name>
    <dbReference type="NCBI Taxonomy" id="1303518"/>
    <lineage>
        <taxon>Bacteria</taxon>
        <taxon>Bacillati</taxon>
        <taxon>Armatimonadota</taxon>
        <taxon>Chthonomonadia</taxon>
        <taxon>Chthonomonadales</taxon>
        <taxon>Chthonomonadaceae</taxon>
        <taxon>Chthonomonas</taxon>
    </lineage>
</organism>
<feature type="signal peptide" evidence="2">
    <location>
        <begin position="1"/>
        <end position="28"/>
    </location>
</feature>
<feature type="chain" id="PRO_5004486220" evidence="2">
    <location>
        <begin position="29"/>
        <end position="265"/>
    </location>
</feature>
<proteinExistence type="predicted"/>
<dbReference type="Proteomes" id="UP000014227">
    <property type="component" value="Chromosome I"/>
</dbReference>
<dbReference type="PANTHER" id="PTHR37507">
    <property type="entry name" value="SPORULATION PROTEIN YDCC"/>
    <property type="match status" value="1"/>
</dbReference>
<dbReference type="OrthoDB" id="9787361at2"/>
<dbReference type="EMBL" id="HF951689">
    <property type="protein sequence ID" value="CCW35038.1"/>
    <property type="molecule type" value="Genomic_DNA"/>
</dbReference>
<dbReference type="RefSeq" id="WP_016482583.1">
    <property type="nucleotide sequence ID" value="NC_021487.1"/>
</dbReference>
<dbReference type="PANTHER" id="PTHR37507:SF2">
    <property type="entry name" value="SPORULATION PROTEIN YDCC"/>
    <property type="match status" value="1"/>
</dbReference>
<dbReference type="AlphaFoldDB" id="S0EYM7"/>
<dbReference type="eggNOG" id="COG2834">
    <property type="taxonomic scope" value="Bacteria"/>
</dbReference>
<dbReference type="SUPFAM" id="SSF89392">
    <property type="entry name" value="Prokaryotic lipoproteins and lipoprotein localization factors"/>
    <property type="match status" value="1"/>
</dbReference>
<name>S0EYM7_CHTCT</name>